<dbReference type="Gene3D" id="1.10.10.60">
    <property type="entry name" value="Homeodomain-like"/>
    <property type="match status" value="1"/>
</dbReference>
<dbReference type="SUPFAM" id="SSF46689">
    <property type="entry name" value="Homeodomain-like"/>
    <property type="match status" value="1"/>
</dbReference>
<dbReference type="GO" id="GO:0003677">
    <property type="term" value="F:DNA binding"/>
    <property type="evidence" value="ECO:0007669"/>
    <property type="project" value="InterPro"/>
</dbReference>
<dbReference type="SMART" id="SM00857">
    <property type="entry name" value="Resolvase"/>
    <property type="match status" value="1"/>
</dbReference>
<comment type="similarity">
    <text evidence="1">Belongs to the site-specific recombinase resolvase family.</text>
</comment>
<dbReference type="SUPFAM" id="SSF53041">
    <property type="entry name" value="Resolvase-like"/>
    <property type="match status" value="1"/>
</dbReference>
<gene>
    <name evidence="3" type="ORF">CF394_14605</name>
</gene>
<dbReference type="Gene3D" id="3.40.50.1390">
    <property type="entry name" value="Resolvase, N-terminal catalytic domain"/>
    <property type="match status" value="1"/>
</dbReference>
<dbReference type="OrthoDB" id="9797501at2"/>
<evidence type="ECO:0000313" key="3">
    <source>
        <dbReference type="EMBL" id="OZS76916.1"/>
    </source>
</evidence>
<protein>
    <recommendedName>
        <fullName evidence="2">Resolvase/invertase-type recombinase catalytic domain-containing protein</fullName>
    </recommendedName>
</protein>
<name>A0A264VZZ6_9BACL</name>
<dbReference type="InterPro" id="IPR009057">
    <property type="entry name" value="Homeodomain-like_sf"/>
</dbReference>
<dbReference type="InterPro" id="IPR006119">
    <property type="entry name" value="Resolv_N"/>
</dbReference>
<dbReference type="Pfam" id="PF02796">
    <property type="entry name" value="HTH_7"/>
    <property type="match status" value="1"/>
</dbReference>
<dbReference type="InterPro" id="IPR006120">
    <property type="entry name" value="Resolvase_HTH_dom"/>
</dbReference>
<dbReference type="EMBL" id="NOKQ01000342">
    <property type="protein sequence ID" value="OZS76916.1"/>
    <property type="molecule type" value="Genomic_DNA"/>
</dbReference>
<evidence type="ECO:0000313" key="4">
    <source>
        <dbReference type="Proteomes" id="UP000217065"/>
    </source>
</evidence>
<reference evidence="3 4" key="1">
    <citation type="submission" date="2017-07" db="EMBL/GenBank/DDBJ databases">
        <title>Tetzosporium hominis gen.nov. sp.nov.</title>
        <authorList>
            <person name="Tetz G."/>
            <person name="Tetz V."/>
        </authorList>
    </citation>
    <scope>NUCLEOTIDE SEQUENCE [LARGE SCALE GENOMIC DNA]</scope>
    <source>
        <strain evidence="3 4">VT-49</strain>
    </source>
</reference>
<proteinExistence type="inferred from homology"/>
<dbReference type="AlphaFoldDB" id="A0A264VZZ6"/>
<dbReference type="Pfam" id="PF00239">
    <property type="entry name" value="Resolvase"/>
    <property type="match status" value="1"/>
</dbReference>
<dbReference type="InterPro" id="IPR036162">
    <property type="entry name" value="Resolvase-like_N_sf"/>
</dbReference>
<evidence type="ECO:0000259" key="2">
    <source>
        <dbReference type="SMART" id="SM00857"/>
    </source>
</evidence>
<keyword evidence="4" id="KW-1185">Reference proteome</keyword>
<dbReference type="Proteomes" id="UP000217065">
    <property type="component" value="Unassembled WGS sequence"/>
</dbReference>
<organism evidence="3 4">
    <name type="scientific">Tetzosporium hominis</name>
    <dbReference type="NCBI Taxonomy" id="2020506"/>
    <lineage>
        <taxon>Bacteria</taxon>
        <taxon>Bacillati</taxon>
        <taxon>Bacillota</taxon>
        <taxon>Bacilli</taxon>
        <taxon>Bacillales</taxon>
        <taxon>Caryophanaceae</taxon>
        <taxon>Tetzosporium</taxon>
    </lineage>
</organism>
<evidence type="ECO:0000256" key="1">
    <source>
        <dbReference type="ARBA" id="ARBA00009913"/>
    </source>
</evidence>
<accession>A0A264VZZ6</accession>
<dbReference type="GO" id="GO:0000150">
    <property type="term" value="F:DNA strand exchange activity"/>
    <property type="evidence" value="ECO:0007669"/>
    <property type="project" value="InterPro"/>
</dbReference>
<feature type="domain" description="Resolvase/invertase-type recombinase catalytic" evidence="2">
    <location>
        <begin position="5"/>
        <end position="136"/>
    </location>
</feature>
<comment type="caution">
    <text evidence="3">The sequence shown here is derived from an EMBL/GenBank/DDBJ whole genome shotgun (WGS) entry which is preliminary data.</text>
</comment>
<sequence length="183" mass="21187">MNEMKYGYIRNTAQDEFGENQRHTLSAYDIDQYVHEEHYRSNDQLAEMIDGLKEGDVVYTTSLTCFAQSLNQLQALLETFTKKKAILYFAKEQIQIDQTVAHSFPELVHLLATFQAEATSLMTKAAMEEAKERGVTTGRPRKKDDNVNRAIELYLSGDYTLKQIKEMTNISKSTLYRYLNEDY</sequence>